<comment type="similarity">
    <text evidence="1">Belongs to the ABC transporter superfamily.</text>
</comment>
<keyword evidence="3" id="KW-0547">Nucleotide-binding</keyword>
<keyword evidence="8" id="KW-1185">Reference proteome</keyword>
<keyword evidence="2" id="KW-0813">Transport</keyword>
<protein>
    <submittedName>
        <fullName evidence="7">Peptide ABC transporter substrate-binding protein</fullName>
    </submittedName>
</protein>
<dbReference type="Pfam" id="PF08352">
    <property type="entry name" value="oligo_HPY"/>
    <property type="match status" value="1"/>
</dbReference>
<keyword evidence="4" id="KW-0067">ATP-binding</keyword>
<feature type="compositionally biased region" description="Basic and acidic residues" evidence="5">
    <location>
        <begin position="1"/>
        <end position="17"/>
    </location>
</feature>
<proteinExistence type="inferred from homology"/>
<accession>A0A0L0QL16</accession>
<evidence type="ECO:0000256" key="1">
    <source>
        <dbReference type="ARBA" id="ARBA00005417"/>
    </source>
</evidence>
<dbReference type="InterPro" id="IPR003439">
    <property type="entry name" value="ABC_transporter-like_ATP-bd"/>
</dbReference>
<dbReference type="CDD" id="cd03257">
    <property type="entry name" value="ABC_NikE_OppD_transporters"/>
    <property type="match status" value="1"/>
</dbReference>
<dbReference type="GO" id="GO:0005524">
    <property type="term" value="F:ATP binding"/>
    <property type="evidence" value="ECO:0007669"/>
    <property type="project" value="UniProtKB-KW"/>
</dbReference>
<name>A0A0L0QL16_VIRPA</name>
<evidence type="ECO:0000259" key="6">
    <source>
        <dbReference type="PROSITE" id="PS50893"/>
    </source>
</evidence>
<dbReference type="AlphaFoldDB" id="A0A0L0QL16"/>
<evidence type="ECO:0000256" key="2">
    <source>
        <dbReference type="ARBA" id="ARBA00022448"/>
    </source>
</evidence>
<comment type="caution">
    <text evidence="7">The sequence shown here is derived from an EMBL/GenBank/DDBJ whole genome shotgun (WGS) entry which is preliminary data.</text>
</comment>
<feature type="region of interest" description="Disordered" evidence="5">
    <location>
        <begin position="1"/>
        <end position="20"/>
    </location>
</feature>
<dbReference type="PANTHER" id="PTHR43776">
    <property type="entry name" value="TRANSPORT ATP-BINDING PROTEIN"/>
    <property type="match status" value="1"/>
</dbReference>
<evidence type="ECO:0000313" key="7">
    <source>
        <dbReference type="EMBL" id="KNE19320.1"/>
    </source>
</evidence>
<sequence length="339" mass="38036">MAIEQEQRLTQKSENKQNNETIMQANHIKKYFPIKGGILKHTIGHVKAVDDISLSIKKGETLGLVGESGSGKSTLGRVLLRLLEPTEGEVLFEGTDISHLNNRKLRKYRKDMQMVFQDPFASLNSKMSVGELIEEPLLVQTSATKSERKQKSIELLEKVGLRANDRTKYPHEFSGGQRQRISIARALALNPKFIICDEPVSALDVSIQAQVLNLMADLQEEFNLTYLFIAHDLSVVKHISDRVAVMYLGRIAELAPKKLLYSNPLHPYTKALLSSVPSTNVREKREKIKLSGDLPSPANPPSGCAFRTRCPMVHDRCGTERPELNEVENGHYVACHLFD</sequence>
<dbReference type="GO" id="GO:0055085">
    <property type="term" value="P:transmembrane transport"/>
    <property type="evidence" value="ECO:0007669"/>
    <property type="project" value="UniProtKB-ARBA"/>
</dbReference>
<dbReference type="NCBIfam" id="NF008453">
    <property type="entry name" value="PRK11308.1"/>
    <property type="match status" value="1"/>
</dbReference>
<dbReference type="PROSITE" id="PS50893">
    <property type="entry name" value="ABC_TRANSPORTER_2"/>
    <property type="match status" value="1"/>
</dbReference>
<gene>
    <name evidence="7" type="ORF">AFK71_12475</name>
</gene>
<evidence type="ECO:0000256" key="3">
    <source>
        <dbReference type="ARBA" id="ARBA00022741"/>
    </source>
</evidence>
<feature type="domain" description="ABC transporter" evidence="6">
    <location>
        <begin position="23"/>
        <end position="273"/>
    </location>
</feature>
<dbReference type="NCBIfam" id="TIGR01727">
    <property type="entry name" value="oligo_HPY"/>
    <property type="match status" value="1"/>
</dbReference>
<organism evidence="7 8">
    <name type="scientific">Virgibacillus pantothenticus</name>
    <dbReference type="NCBI Taxonomy" id="1473"/>
    <lineage>
        <taxon>Bacteria</taxon>
        <taxon>Bacillati</taxon>
        <taxon>Bacillota</taxon>
        <taxon>Bacilli</taxon>
        <taxon>Bacillales</taxon>
        <taxon>Bacillaceae</taxon>
        <taxon>Virgibacillus</taxon>
    </lineage>
</organism>
<dbReference type="InterPro" id="IPR003593">
    <property type="entry name" value="AAA+_ATPase"/>
</dbReference>
<dbReference type="Gene3D" id="3.40.50.300">
    <property type="entry name" value="P-loop containing nucleotide triphosphate hydrolases"/>
    <property type="match status" value="1"/>
</dbReference>
<dbReference type="Pfam" id="PF00005">
    <property type="entry name" value="ABC_tran"/>
    <property type="match status" value="1"/>
</dbReference>
<reference evidence="8" key="1">
    <citation type="submission" date="2015-07" db="EMBL/GenBank/DDBJ databases">
        <title>Fjat-10053 dsm26.</title>
        <authorList>
            <person name="Liu B."/>
            <person name="Wang J."/>
            <person name="Zhu Y."/>
            <person name="Liu G."/>
            <person name="Chen Q."/>
            <person name="Chen Z."/>
            <person name="Lan J."/>
            <person name="Che J."/>
            <person name="Ge C."/>
            <person name="Shi H."/>
            <person name="Pan Z."/>
            <person name="Liu X."/>
        </authorList>
    </citation>
    <scope>NUCLEOTIDE SEQUENCE [LARGE SCALE GENOMIC DNA]</scope>
    <source>
        <strain evidence="8">DSM 26</strain>
    </source>
</reference>
<dbReference type="SUPFAM" id="SSF52540">
    <property type="entry name" value="P-loop containing nucleoside triphosphate hydrolases"/>
    <property type="match status" value="1"/>
</dbReference>
<dbReference type="InterPro" id="IPR017871">
    <property type="entry name" value="ABC_transporter-like_CS"/>
</dbReference>
<dbReference type="InterPro" id="IPR013563">
    <property type="entry name" value="Oligopep_ABC_C"/>
</dbReference>
<dbReference type="SMART" id="SM00382">
    <property type="entry name" value="AAA"/>
    <property type="match status" value="1"/>
</dbReference>
<dbReference type="EMBL" id="LGTO01000007">
    <property type="protein sequence ID" value="KNE19320.1"/>
    <property type="molecule type" value="Genomic_DNA"/>
</dbReference>
<dbReference type="OrthoDB" id="9802264at2"/>
<dbReference type="Proteomes" id="UP000036780">
    <property type="component" value="Unassembled WGS sequence"/>
</dbReference>
<dbReference type="GO" id="GO:0015833">
    <property type="term" value="P:peptide transport"/>
    <property type="evidence" value="ECO:0007669"/>
    <property type="project" value="InterPro"/>
</dbReference>
<dbReference type="InterPro" id="IPR050319">
    <property type="entry name" value="ABC_transp_ATP-bind"/>
</dbReference>
<dbReference type="InterPro" id="IPR027417">
    <property type="entry name" value="P-loop_NTPase"/>
</dbReference>
<dbReference type="GO" id="GO:0016887">
    <property type="term" value="F:ATP hydrolysis activity"/>
    <property type="evidence" value="ECO:0007669"/>
    <property type="project" value="InterPro"/>
</dbReference>
<dbReference type="PATRIC" id="fig|1473.5.peg.1066"/>
<dbReference type="PROSITE" id="PS00211">
    <property type="entry name" value="ABC_TRANSPORTER_1"/>
    <property type="match status" value="1"/>
</dbReference>
<evidence type="ECO:0000256" key="5">
    <source>
        <dbReference type="SAM" id="MobiDB-lite"/>
    </source>
</evidence>
<evidence type="ECO:0000256" key="4">
    <source>
        <dbReference type="ARBA" id="ARBA00022840"/>
    </source>
</evidence>
<dbReference type="FunFam" id="3.40.50.300:FF:000016">
    <property type="entry name" value="Oligopeptide ABC transporter ATP-binding component"/>
    <property type="match status" value="1"/>
</dbReference>
<evidence type="ECO:0000313" key="8">
    <source>
        <dbReference type="Proteomes" id="UP000036780"/>
    </source>
</evidence>